<evidence type="ECO:0000256" key="2">
    <source>
        <dbReference type="RuleBase" id="RU362116"/>
    </source>
</evidence>
<keyword evidence="6" id="KW-0969">Cilium</keyword>
<dbReference type="GO" id="GO:0071978">
    <property type="term" value="P:bacterial-type flagellum-dependent swarming motility"/>
    <property type="evidence" value="ECO:0007669"/>
    <property type="project" value="TreeGrafter"/>
</dbReference>
<gene>
    <name evidence="6" type="primary">flgG_2</name>
    <name evidence="6" type="ORF">CLTEP_00160</name>
</gene>
<dbReference type="Pfam" id="PF00460">
    <property type="entry name" value="Flg_bb_rod"/>
    <property type="match status" value="1"/>
</dbReference>
<keyword evidence="7" id="KW-1185">Reference proteome</keyword>
<keyword evidence="6" id="KW-0282">Flagellum</keyword>
<keyword evidence="2" id="KW-0975">Bacterial flagellum</keyword>
<evidence type="ECO:0000259" key="5">
    <source>
        <dbReference type="Pfam" id="PF22692"/>
    </source>
</evidence>
<dbReference type="AlphaFoldDB" id="A0A151B744"/>
<dbReference type="STRING" id="1121338.CLTEP_00160"/>
<dbReference type="SUPFAM" id="SSF117143">
    <property type="entry name" value="Flagellar hook protein flgE"/>
    <property type="match status" value="1"/>
</dbReference>
<name>A0A151B744_9CLOT</name>
<comment type="subcellular location">
    <subcellularLocation>
        <location evidence="2">Bacterial flagellum basal body</location>
    </subcellularLocation>
</comment>
<proteinExistence type="inferred from homology"/>
<feature type="domain" description="Flagellar hook protein FlgE/F/G-like D1" evidence="5">
    <location>
        <begin position="96"/>
        <end position="170"/>
    </location>
</feature>
<dbReference type="GO" id="GO:0009425">
    <property type="term" value="C:bacterial-type flagellum basal body"/>
    <property type="evidence" value="ECO:0007669"/>
    <property type="project" value="UniProtKB-SubCell"/>
</dbReference>
<dbReference type="InterPro" id="IPR020013">
    <property type="entry name" value="Flagellar_FlgE/F/G"/>
</dbReference>
<evidence type="ECO:0000256" key="1">
    <source>
        <dbReference type="ARBA" id="ARBA00009677"/>
    </source>
</evidence>
<comment type="caution">
    <text evidence="6">The sequence shown here is derived from an EMBL/GenBank/DDBJ whole genome shotgun (WGS) entry which is preliminary data.</text>
</comment>
<dbReference type="InterPro" id="IPR053967">
    <property type="entry name" value="LlgE_F_G-like_D1"/>
</dbReference>
<accession>A0A151B744</accession>
<evidence type="ECO:0000313" key="7">
    <source>
        <dbReference type="Proteomes" id="UP000075531"/>
    </source>
</evidence>
<dbReference type="Pfam" id="PF06429">
    <property type="entry name" value="Flg_bbr_C"/>
    <property type="match status" value="1"/>
</dbReference>
<dbReference type="RefSeq" id="WP_066820701.1">
    <property type="nucleotide sequence ID" value="NZ_LTBA01000001.1"/>
</dbReference>
<feature type="domain" description="Flagellar basal-body/hook protein C-terminal" evidence="4">
    <location>
        <begin position="219"/>
        <end position="263"/>
    </location>
</feature>
<dbReference type="InterPro" id="IPR037925">
    <property type="entry name" value="FlgE/F/G-like"/>
</dbReference>
<dbReference type="EMBL" id="LTBA01000001">
    <property type="protein sequence ID" value="KYH35623.1"/>
    <property type="molecule type" value="Genomic_DNA"/>
</dbReference>
<organism evidence="6 7">
    <name type="scientific">Clostridium tepidiprofundi DSM 19306</name>
    <dbReference type="NCBI Taxonomy" id="1121338"/>
    <lineage>
        <taxon>Bacteria</taxon>
        <taxon>Bacillati</taxon>
        <taxon>Bacillota</taxon>
        <taxon>Clostridia</taxon>
        <taxon>Eubacteriales</taxon>
        <taxon>Clostridiaceae</taxon>
        <taxon>Clostridium</taxon>
    </lineage>
</organism>
<reference evidence="6 7" key="1">
    <citation type="submission" date="2016-02" db="EMBL/GenBank/DDBJ databases">
        <title>Genome sequence of Clostridium tepidiprofundi DSM 19306.</title>
        <authorList>
            <person name="Poehlein A."/>
            <person name="Daniel R."/>
        </authorList>
    </citation>
    <scope>NUCLEOTIDE SEQUENCE [LARGE SCALE GENOMIC DNA]</scope>
    <source>
        <strain evidence="6 7">DSM 19306</strain>
    </source>
</reference>
<keyword evidence="6" id="KW-0966">Cell projection</keyword>
<feature type="domain" description="Flagellar basal body rod protein N-terminal" evidence="3">
    <location>
        <begin position="6"/>
        <end position="35"/>
    </location>
</feature>
<comment type="similarity">
    <text evidence="1 2">Belongs to the flagella basal body rod proteins family.</text>
</comment>
<dbReference type="OrthoDB" id="9804559at2"/>
<evidence type="ECO:0000259" key="4">
    <source>
        <dbReference type="Pfam" id="PF06429"/>
    </source>
</evidence>
<dbReference type="Pfam" id="PF22692">
    <property type="entry name" value="LlgE_F_G_D1"/>
    <property type="match status" value="1"/>
</dbReference>
<evidence type="ECO:0000259" key="3">
    <source>
        <dbReference type="Pfam" id="PF00460"/>
    </source>
</evidence>
<dbReference type="PANTHER" id="PTHR30435:SF19">
    <property type="entry name" value="FLAGELLAR BASAL-BODY ROD PROTEIN FLGG"/>
    <property type="match status" value="1"/>
</dbReference>
<dbReference type="InterPro" id="IPR001444">
    <property type="entry name" value="Flag_bb_rod_N"/>
</dbReference>
<dbReference type="Proteomes" id="UP000075531">
    <property type="component" value="Unassembled WGS sequence"/>
</dbReference>
<dbReference type="NCBIfam" id="TIGR03506">
    <property type="entry name" value="FlgEFG_subfam"/>
    <property type="match status" value="1"/>
</dbReference>
<dbReference type="PANTHER" id="PTHR30435">
    <property type="entry name" value="FLAGELLAR PROTEIN"/>
    <property type="match status" value="1"/>
</dbReference>
<evidence type="ECO:0000313" key="6">
    <source>
        <dbReference type="EMBL" id="KYH35623.1"/>
    </source>
</evidence>
<dbReference type="PATRIC" id="fig|1121338.3.peg.17"/>
<protein>
    <submittedName>
        <fullName evidence="6">Flagellar basal-body rod protein FlgG</fullName>
    </submittedName>
</protein>
<sequence length="265" mass="29431">MLRLMLNSKSSLLAHQQKMDNISNNISNIDTTAYKKTDVNFEDLVYDTLKRKGYPVSRDGKTGYGLQNGTGIKIGRPIKNNRQGSLMKTEIKTDLAIDGRGYFEIIMNDGSKAYTRDGSFRVDLHGHLVDASGNYVNVIDEKGKTVYVNNIDSRLTNEDIFVNEDGEVFAKGENSDKKIGSIVIKDFIGNDALIPISGNLNIPKEGAQSINASGSKIYQGFLEQSNVDIEEEMVDMIVTQRAFQLSSSSLKTADEMWSLINNLKK</sequence>
<dbReference type="InterPro" id="IPR010930">
    <property type="entry name" value="Flg_bb/hook_C_dom"/>
</dbReference>